<reference evidence="3 4" key="1">
    <citation type="journal article" date="2020" name="Nature">
        <title>Six reference-quality genomes reveal evolution of bat adaptations.</title>
        <authorList>
            <person name="Jebb D."/>
            <person name="Huang Z."/>
            <person name="Pippel M."/>
            <person name="Hughes G.M."/>
            <person name="Lavrichenko K."/>
            <person name="Devanna P."/>
            <person name="Winkler S."/>
            <person name="Jermiin L.S."/>
            <person name="Skirmuntt E.C."/>
            <person name="Katzourakis A."/>
            <person name="Burkitt-Gray L."/>
            <person name="Ray D.A."/>
            <person name="Sullivan K.A.M."/>
            <person name="Roscito J.G."/>
            <person name="Kirilenko B.M."/>
            <person name="Davalos L.M."/>
            <person name="Corthals A.P."/>
            <person name="Power M.L."/>
            <person name="Jones G."/>
            <person name="Ransome R.D."/>
            <person name="Dechmann D.K.N."/>
            <person name="Locatelli A.G."/>
            <person name="Puechmaille S.J."/>
            <person name="Fedrigo O."/>
            <person name="Jarvis E.D."/>
            <person name="Hiller M."/>
            <person name="Vernes S.C."/>
            <person name="Myers E.W."/>
            <person name="Teeling E.C."/>
        </authorList>
    </citation>
    <scope>NUCLEOTIDE SEQUENCE [LARGE SCALE GENOMIC DNA]</scope>
    <source>
        <strain evidence="3">Bat1K_MPI-CBG_1</strain>
    </source>
</reference>
<dbReference type="AlphaFoldDB" id="A0A834DLH1"/>
<dbReference type="GO" id="GO:0005814">
    <property type="term" value="C:centriole"/>
    <property type="evidence" value="ECO:0007669"/>
    <property type="project" value="TreeGrafter"/>
</dbReference>
<protein>
    <submittedName>
        <fullName evidence="3">M-phase phosphoprotein 9</fullName>
    </submittedName>
</protein>
<gene>
    <name evidence="3" type="ORF">HJG60_013146</name>
</gene>
<dbReference type="SUPFAM" id="SSF57997">
    <property type="entry name" value="Tropomyosin"/>
    <property type="match status" value="1"/>
</dbReference>
<evidence type="ECO:0000313" key="3">
    <source>
        <dbReference type="EMBL" id="KAF6082132.1"/>
    </source>
</evidence>
<feature type="compositionally biased region" description="Basic and acidic residues" evidence="2">
    <location>
        <begin position="82"/>
        <end position="98"/>
    </location>
</feature>
<feature type="region of interest" description="Disordered" evidence="2">
    <location>
        <begin position="710"/>
        <end position="762"/>
    </location>
</feature>
<organism evidence="3 4">
    <name type="scientific">Phyllostomus discolor</name>
    <name type="common">pale spear-nosed bat</name>
    <dbReference type="NCBI Taxonomy" id="89673"/>
    <lineage>
        <taxon>Eukaryota</taxon>
        <taxon>Metazoa</taxon>
        <taxon>Chordata</taxon>
        <taxon>Craniata</taxon>
        <taxon>Vertebrata</taxon>
        <taxon>Euteleostomi</taxon>
        <taxon>Mammalia</taxon>
        <taxon>Eutheria</taxon>
        <taxon>Laurasiatheria</taxon>
        <taxon>Chiroptera</taxon>
        <taxon>Yangochiroptera</taxon>
        <taxon>Phyllostomidae</taxon>
        <taxon>Phyllostominae</taxon>
        <taxon>Phyllostomus</taxon>
    </lineage>
</organism>
<dbReference type="PANTHER" id="PTHR14926:SF1">
    <property type="entry name" value="M-PHASE PHOSPHOPROTEIN 9"/>
    <property type="match status" value="1"/>
</dbReference>
<dbReference type="Gene3D" id="1.20.5.340">
    <property type="match status" value="1"/>
</dbReference>
<feature type="compositionally biased region" description="Low complexity" evidence="2">
    <location>
        <begin position="819"/>
        <end position="837"/>
    </location>
</feature>
<feature type="region of interest" description="Disordered" evidence="2">
    <location>
        <begin position="780"/>
        <end position="880"/>
    </location>
</feature>
<feature type="region of interest" description="Disordered" evidence="2">
    <location>
        <begin position="57"/>
        <end position="126"/>
    </location>
</feature>
<feature type="region of interest" description="Disordered" evidence="2">
    <location>
        <begin position="227"/>
        <end position="379"/>
    </location>
</feature>
<feature type="coiled-coil region" evidence="1">
    <location>
        <begin position="634"/>
        <end position="668"/>
    </location>
</feature>
<dbReference type="InterPro" id="IPR026636">
    <property type="entry name" value="MPHOSPH9"/>
</dbReference>
<evidence type="ECO:0000256" key="1">
    <source>
        <dbReference type="SAM" id="Coils"/>
    </source>
</evidence>
<proteinExistence type="predicted"/>
<feature type="coiled-coil region" evidence="1">
    <location>
        <begin position="515"/>
        <end position="598"/>
    </location>
</feature>
<keyword evidence="1" id="KW-0175">Coiled coil</keyword>
<feature type="compositionally biased region" description="Basic and acidic residues" evidence="2">
    <location>
        <begin position="281"/>
        <end position="298"/>
    </location>
</feature>
<dbReference type="EMBL" id="JABVXQ010000013">
    <property type="protein sequence ID" value="KAF6082132.1"/>
    <property type="molecule type" value="Genomic_DNA"/>
</dbReference>
<feature type="compositionally biased region" description="Polar residues" evidence="2">
    <location>
        <begin position="359"/>
        <end position="372"/>
    </location>
</feature>
<sequence>MPELQRSGHTDPGPWENCCEARWLQLFSLVEKQCREQIAAQQEQFHSQVQRIREEIRNSVKSQSSGAPWASCDGRSSNKQIPPERHMGFFSENSDRNDSVLSYPKSKEAEMQQDTPASQPDCSVDSSSVSSGYGTFCVSELNARRSKGPPEFMEPGAASAGQCGAPAVRASSPVDSARSQRFYIHAPEEFAASPEEDVSIFPGEFEHGFLGESKVSEVYCGKTNSKAVTSWAQKPKKQSHLRGVHAEEGRPTASQGSEQAQPAPAEKFDTGREMKLPSLKDIYHKKQREDKQLPERDLASASCPDRPPEVLTLDPTLHLQPHQQGSGVQPPGFLNAVDDRLSFSPDSVLEPMSGPSDIDSLSQASNVPSQLSGFPKYPSRAKASPVDSWKNHAFPNESRTSSTFPSVYTVTSNDTSVNTVEEENTVMVTAASVSQSQLPGTANSVPECISLASLEDPVMLSNIRQNLKEKHARHIADLRAYYESEVHSLTQRLEAKEMAAVEDWRKTNQILVDRCSQLDSALKEATSRVRTLESTNNLLEREVSDFRERLSAAGSASKVLQERIEEMRTSSKEKDSTISRLKARLQDLEEAFENAYKLSDDKDARLKQENKMFQDLLGEYESLGREHARVKDTLNITENKLLDAQTQISDLKRTISKLEAQVKQVEHENMLSLRHHPRTPTRPSRANTLATSDVSRRKWLIPGAEYSIFTGQPLDVPDRTAASQREDTCALGCPSPPEKGPSPESSSANLFVKKQRETSDTPIMRALRELSEEKIFKNWGTQTEREDMPHKPVNPQQTEASAGASRSPEKCAPQRPRRAAPAAQRSSSLPPSTRKSSAPTKREIMLAPVAVAYSPKRSPKENLSPGFSHLLSKAESSPTR</sequence>
<accession>A0A834DLH1</accession>
<comment type="caution">
    <text evidence="3">The sequence shown here is derived from an EMBL/GenBank/DDBJ whole genome shotgun (WGS) entry which is preliminary data.</text>
</comment>
<feature type="compositionally biased region" description="Polar residues" evidence="2">
    <location>
        <begin position="112"/>
        <end position="121"/>
    </location>
</feature>
<feature type="compositionally biased region" description="Basic residues" evidence="2">
    <location>
        <begin position="234"/>
        <end position="243"/>
    </location>
</feature>
<evidence type="ECO:0000256" key="2">
    <source>
        <dbReference type="SAM" id="MobiDB-lite"/>
    </source>
</evidence>
<feature type="compositionally biased region" description="Basic and acidic residues" evidence="2">
    <location>
        <begin position="266"/>
        <end position="275"/>
    </location>
</feature>
<dbReference type="Proteomes" id="UP000664940">
    <property type="component" value="Unassembled WGS sequence"/>
</dbReference>
<dbReference type="PANTHER" id="PTHR14926">
    <property type="entry name" value="M-PHASE PHOSPHOPROTEIN 9"/>
    <property type="match status" value="1"/>
</dbReference>
<evidence type="ECO:0000313" key="4">
    <source>
        <dbReference type="Proteomes" id="UP000664940"/>
    </source>
</evidence>
<name>A0A834DLH1_9CHIR</name>